<reference evidence="1" key="1">
    <citation type="submission" date="2021-03" db="EMBL/GenBank/DDBJ databases">
        <authorList>
            <consortium name="DOE Joint Genome Institute"/>
            <person name="Ahrendt S."/>
            <person name="Looney B.P."/>
            <person name="Miyauchi S."/>
            <person name="Morin E."/>
            <person name="Drula E."/>
            <person name="Courty P.E."/>
            <person name="Chicoki N."/>
            <person name="Fauchery L."/>
            <person name="Kohler A."/>
            <person name="Kuo A."/>
            <person name="Labutti K."/>
            <person name="Pangilinan J."/>
            <person name="Lipzen A."/>
            <person name="Riley R."/>
            <person name="Andreopoulos W."/>
            <person name="He G."/>
            <person name="Johnson J."/>
            <person name="Barry K.W."/>
            <person name="Grigoriev I.V."/>
            <person name="Nagy L."/>
            <person name="Hibbett D."/>
            <person name="Henrissat B."/>
            <person name="Matheny P.B."/>
            <person name="Labbe J."/>
            <person name="Martin F."/>
        </authorList>
    </citation>
    <scope>NUCLEOTIDE SEQUENCE</scope>
    <source>
        <strain evidence="1">HHB10654</strain>
    </source>
</reference>
<keyword evidence="2" id="KW-1185">Reference proteome</keyword>
<organism evidence="1 2">
    <name type="scientific">Artomyces pyxidatus</name>
    <dbReference type="NCBI Taxonomy" id="48021"/>
    <lineage>
        <taxon>Eukaryota</taxon>
        <taxon>Fungi</taxon>
        <taxon>Dikarya</taxon>
        <taxon>Basidiomycota</taxon>
        <taxon>Agaricomycotina</taxon>
        <taxon>Agaricomycetes</taxon>
        <taxon>Russulales</taxon>
        <taxon>Auriscalpiaceae</taxon>
        <taxon>Artomyces</taxon>
    </lineage>
</organism>
<evidence type="ECO:0000313" key="2">
    <source>
        <dbReference type="Proteomes" id="UP000814140"/>
    </source>
</evidence>
<dbReference type="Proteomes" id="UP000814140">
    <property type="component" value="Unassembled WGS sequence"/>
</dbReference>
<reference evidence="1" key="2">
    <citation type="journal article" date="2022" name="New Phytol.">
        <title>Evolutionary transition to the ectomycorrhizal habit in the genomes of a hyperdiverse lineage of mushroom-forming fungi.</title>
        <authorList>
            <person name="Looney B."/>
            <person name="Miyauchi S."/>
            <person name="Morin E."/>
            <person name="Drula E."/>
            <person name="Courty P.E."/>
            <person name="Kohler A."/>
            <person name="Kuo A."/>
            <person name="LaButti K."/>
            <person name="Pangilinan J."/>
            <person name="Lipzen A."/>
            <person name="Riley R."/>
            <person name="Andreopoulos W."/>
            <person name="He G."/>
            <person name="Johnson J."/>
            <person name="Nolan M."/>
            <person name="Tritt A."/>
            <person name="Barry K.W."/>
            <person name="Grigoriev I.V."/>
            <person name="Nagy L.G."/>
            <person name="Hibbett D."/>
            <person name="Henrissat B."/>
            <person name="Matheny P.B."/>
            <person name="Labbe J."/>
            <person name="Martin F.M."/>
        </authorList>
    </citation>
    <scope>NUCLEOTIDE SEQUENCE</scope>
    <source>
        <strain evidence="1">HHB10654</strain>
    </source>
</reference>
<comment type="caution">
    <text evidence="1">The sequence shown here is derived from an EMBL/GenBank/DDBJ whole genome shotgun (WGS) entry which is preliminary data.</text>
</comment>
<name>A0ACB8TL61_9AGAM</name>
<evidence type="ECO:0000313" key="1">
    <source>
        <dbReference type="EMBL" id="KAI0069198.1"/>
    </source>
</evidence>
<sequence length="428" mass="47340">MSGSSRPIVIVTGANNGIGFGFCRRLLYQLSQLHPTDAVPIFPRSNDQDSGIKYPCDGLTLIMACRNKQRADAAREELFKLFDKDVAKRELQPAEVAHLETFRKNLIVKIHSLDLASVHSVLEFSDEITRTYPYVSHIFCNAGVATFKALAWIRLLKQLCTDFVGAVTNPNYYIEEVGVVSEDGLGWVWQCNLFGHYVLSRALESHLAASASVTGGPARVIWTSSLESLPASYDPVDWQYIKSSQPYEGTKYEIDILRAELDRRALCDPSPSIRHFTVHPGVVWTAIDAALIGYVLHRVKAAVFYVARFFGSPHHTINSWHGATSAVHLVLVSLAFIPSFVSLAARRVVHSEDTDAASGAEDQVPVRIHSVTDRWGRDGVRLDPVAGWKEHIEESGKLADRCEQLYQTFLAAEGRAKKSAANGNGVAH</sequence>
<accession>A0ACB8TL61</accession>
<gene>
    <name evidence="1" type="ORF">BV25DRAFT_1818179</name>
</gene>
<protein>
    <submittedName>
        <fullName evidence="1">NAD(P)-binding protein</fullName>
    </submittedName>
</protein>
<proteinExistence type="predicted"/>
<dbReference type="EMBL" id="MU277187">
    <property type="protein sequence ID" value="KAI0069198.1"/>
    <property type="molecule type" value="Genomic_DNA"/>
</dbReference>